<dbReference type="EMBL" id="MU004194">
    <property type="protein sequence ID" value="KAF2492187.1"/>
    <property type="molecule type" value="Genomic_DNA"/>
</dbReference>
<feature type="transmembrane region" description="Helical" evidence="9">
    <location>
        <begin position="481"/>
        <end position="502"/>
    </location>
</feature>
<keyword evidence="12" id="KW-1185">Reference proteome</keyword>
<evidence type="ECO:0000256" key="6">
    <source>
        <dbReference type="ARBA" id="ARBA00023065"/>
    </source>
</evidence>
<feature type="transmembrane region" description="Helical" evidence="9">
    <location>
        <begin position="252"/>
        <end position="274"/>
    </location>
</feature>
<evidence type="ECO:0000256" key="9">
    <source>
        <dbReference type="SAM" id="Phobius"/>
    </source>
</evidence>
<keyword evidence="4 9" id="KW-0812">Transmembrane</keyword>
<name>A0A6A6QMP3_9PEZI</name>
<feature type="transmembrane region" description="Helical" evidence="9">
    <location>
        <begin position="192"/>
        <end position="214"/>
    </location>
</feature>
<dbReference type="InterPro" id="IPR004837">
    <property type="entry name" value="NaCa_Exmemb"/>
</dbReference>
<feature type="transmembrane region" description="Helical" evidence="9">
    <location>
        <begin position="514"/>
        <end position="541"/>
    </location>
</feature>
<feature type="transmembrane region" description="Helical" evidence="9">
    <location>
        <begin position="220"/>
        <end position="240"/>
    </location>
</feature>
<comment type="similarity">
    <text evidence="2">Belongs to the Ca(2+):cation antiporter (CaCA) (TC 2.A.19) family.</text>
</comment>
<reference evidence="11" key="1">
    <citation type="journal article" date="2020" name="Stud. Mycol.">
        <title>101 Dothideomycetes genomes: a test case for predicting lifestyles and emergence of pathogens.</title>
        <authorList>
            <person name="Haridas S."/>
            <person name="Albert R."/>
            <person name="Binder M."/>
            <person name="Bloem J."/>
            <person name="Labutti K."/>
            <person name="Salamov A."/>
            <person name="Andreopoulos B."/>
            <person name="Baker S."/>
            <person name="Barry K."/>
            <person name="Bills G."/>
            <person name="Bluhm B."/>
            <person name="Cannon C."/>
            <person name="Castanera R."/>
            <person name="Culley D."/>
            <person name="Daum C."/>
            <person name="Ezra D."/>
            <person name="Gonzalez J."/>
            <person name="Henrissat B."/>
            <person name="Kuo A."/>
            <person name="Liang C."/>
            <person name="Lipzen A."/>
            <person name="Lutzoni F."/>
            <person name="Magnuson J."/>
            <person name="Mondo S."/>
            <person name="Nolan M."/>
            <person name="Ohm R."/>
            <person name="Pangilinan J."/>
            <person name="Park H.-J."/>
            <person name="Ramirez L."/>
            <person name="Alfaro M."/>
            <person name="Sun H."/>
            <person name="Tritt A."/>
            <person name="Yoshinaga Y."/>
            <person name="Zwiers L.-H."/>
            <person name="Turgeon B."/>
            <person name="Goodwin S."/>
            <person name="Spatafora J."/>
            <person name="Crous P."/>
            <person name="Grigoriev I."/>
        </authorList>
    </citation>
    <scope>NUCLEOTIDE SEQUENCE</scope>
    <source>
        <strain evidence="11">CBS 269.34</strain>
    </source>
</reference>
<keyword evidence="3" id="KW-0813">Transport</keyword>
<proteinExistence type="inferred from homology"/>
<sequence length="618" mass="66989">MLTFNNIDSVRSKARRAAWSLEGNTPNYNPFARTRSNDSRRPTDEENDLGRVRSETHLEPTIVEQRRAESRQATEEFPGPHHAGTAPPTSATSEKAPMDIGADDKVTNGVPNGEPSSTWGTSKESAETSDTLVPAPKKGLRNRMKFRNILRKNTEEDEGEGLDRTETGVSIKSAKRKEALARSIPAMQQFKAVVFGSWINLLLIMVPVGFAVNYAHLNGIVVFVVNFIAIIPLAAMLSYATEELALRTGETLGGLLNASFGNAVELIVSIQALFKDEIVIVKTSLIGSMLSNLLLVLGMCFFCGGFDRLEQFFNVTVAQTAASLLALCIGSLIIPTVFQSMIPSSDSDDNFFRNQELSHGTAVILLIIYGCYLFFQLKTHVTMYNEPSQKVERRKTSGKIEEGTSSRGIATIGAGTAALAGGSVNQTQLVQNGEEEEEEFEEPQLTLLGALVSLAASTVLVAFCSEFMVDNIQAITKGGKVGTVFVGLILLPIVGNAAEHATAVTVAIKDKMDLAIGVAVGSSMQIALLVLPFVVVVGWIADKTCMTLYFDTFQIAVLFITILLVNYLIQDGKSHWLEGVLLMATYIIIAIAAWFYPSDFTNDPRCPINADGKVTPTS</sequence>
<evidence type="ECO:0000256" key="7">
    <source>
        <dbReference type="ARBA" id="ARBA00023136"/>
    </source>
</evidence>
<evidence type="ECO:0000313" key="12">
    <source>
        <dbReference type="Proteomes" id="UP000799750"/>
    </source>
</evidence>
<gene>
    <name evidence="11" type="ORF">BU16DRAFT_467318</name>
</gene>
<dbReference type="FunFam" id="1.20.1420.30:FF:000011">
    <property type="entry name" value="Vacuolar calcium ion transporter"/>
    <property type="match status" value="1"/>
</dbReference>
<dbReference type="Proteomes" id="UP000799750">
    <property type="component" value="Unassembled WGS sequence"/>
</dbReference>
<feature type="transmembrane region" description="Helical" evidence="9">
    <location>
        <begin position="313"/>
        <end position="337"/>
    </location>
</feature>
<feature type="domain" description="Sodium/calcium exchanger membrane region" evidence="10">
    <location>
        <begin position="451"/>
        <end position="594"/>
    </location>
</feature>
<dbReference type="InterPro" id="IPR004713">
    <property type="entry name" value="CaH_exchang"/>
</dbReference>
<accession>A0A6A6QMP3</accession>
<evidence type="ECO:0000256" key="5">
    <source>
        <dbReference type="ARBA" id="ARBA00022989"/>
    </source>
</evidence>
<feature type="compositionally biased region" description="Polar residues" evidence="8">
    <location>
        <begin position="114"/>
        <end position="131"/>
    </location>
</feature>
<feature type="region of interest" description="Disordered" evidence="8">
    <location>
        <begin position="19"/>
        <end position="136"/>
    </location>
</feature>
<dbReference type="OrthoDB" id="1699231at2759"/>
<keyword evidence="7 9" id="KW-0472">Membrane</keyword>
<feature type="transmembrane region" description="Helical" evidence="9">
    <location>
        <begin position="286"/>
        <end position="306"/>
    </location>
</feature>
<dbReference type="Pfam" id="PF01699">
    <property type="entry name" value="Na_Ca_ex"/>
    <property type="match status" value="2"/>
</dbReference>
<feature type="transmembrane region" description="Helical" evidence="9">
    <location>
        <begin position="357"/>
        <end position="375"/>
    </location>
</feature>
<protein>
    <submittedName>
        <fullName evidence="11">Calcium/proton exchanger</fullName>
    </submittedName>
</protein>
<dbReference type="InterPro" id="IPR044880">
    <property type="entry name" value="NCX_ion-bd_dom_sf"/>
</dbReference>
<dbReference type="GO" id="GO:0000329">
    <property type="term" value="C:fungal-type vacuole membrane"/>
    <property type="evidence" value="ECO:0007669"/>
    <property type="project" value="TreeGrafter"/>
</dbReference>
<keyword evidence="6" id="KW-0406">Ion transport</keyword>
<feature type="domain" description="Sodium/calcium exchanger membrane region" evidence="10">
    <location>
        <begin position="219"/>
        <end position="377"/>
    </location>
</feature>
<feature type="transmembrane region" description="Helical" evidence="9">
    <location>
        <begin position="547"/>
        <end position="569"/>
    </location>
</feature>
<keyword evidence="5 9" id="KW-1133">Transmembrane helix</keyword>
<feature type="transmembrane region" description="Helical" evidence="9">
    <location>
        <begin position="576"/>
        <end position="596"/>
    </location>
</feature>
<dbReference type="GO" id="GO:0012505">
    <property type="term" value="C:endomembrane system"/>
    <property type="evidence" value="ECO:0007669"/>
    <property type="project" value="UniProtKB-SubCell"/>
</dbReference>
<feature type="compositionally biased region" description="Basic and acidic residues" evidence="8">
    <location>
        <begin position="35"/>
        <end position="74"/>
    </location>
</feature>
<evidence type="ECO:0000313" key="11">
    <source>
        <dbReference type="EMBL" id="KAF2492187.1"/>
    </source>
</evidence>
<organism evidence="11 12">
    <name type="scientific">Lophium mytilinum</name>
    <dbReference type="NCBI Taxonomy" id="390894"/>
    <lineage>
        <taxon>Eukaryota</taxon>
        <taxon>Fungi</taxon>
        <taxon>Dikarya</taxon>
        <taxon>Ascomycota</taxon>
        <taxon>Pezizomycotina</taxon>
        <taxon>Dothideomycetes</taxon>
        <taxon>Pleosporomycetidae</taxon>
        <taxon>Mytilinidiales</taxon>
        <taxon>Mytilinidiaceae</taxon>
        <taxon>Lophium</taxon>
    </lineage>
</organism>
<dbReference type="Gene3D" id="1.20.1420.30">
    <property type="entry name" value="NCX, central ion-binding region"/>
    <property type="match status" value="1"/>
</dbReference>
<dbReference type="AlphaFoldDB" id="A0A6A6QMP3"/>
<evidence type="ECO:0000256" key="3">
    <source>
        <dbReference type="ARBA" id="ARBA00022448"/>
    </source>
</evidence>
<comment type="subcellular location">
    <subcellularLocation>
        <location evidence="1">Endomembrane system</location>
        <topology evidence="1">Multi-pass membrane protein</topology>
    </subcellularLocation>
</comment>
<feature type="transmembrane region" description="Helical" evidence="9">
    <location>
        <begin position="445"/>
        <end position="469"/>
    </location>
</feature>
<dbReference type="PANTHER" id="PTHR31503">
    <property type="entry name" value="VACUOLAR CALCIUM ION TRANSPORTER"/>
    <property type="match status" value="1"/>
</dbReference>
<dbReference type="GO" id="GO:0006874">
    <property type="term" value="P:intracellular calcium ion homeostasis"/>
    <property type="evidence" value="ECO:0007669"/>
    <property type="project" value="TreeGrafter"/>
</dbReference>
<dbReference type="GO" id="GO:0015369">
    <property type="term" value="F:calcium:proton antiporter activity"/>
    <property type="evidence" value="ECO:0007669"/>
    <property type="project" value="UniProtKB-ARBA"/>
</dbReference>
<evidence type="ECO:0000259" key="10">
    <source>
        <dbReference type="Pfam" id="PF01699"/>
    </source>
</evidence>
<dbReference type="FunFam" id="1.20.1420.30:FF:000021">
    <property type="entry name" value="Vacuolar calcium ion transporter"/>
    <property type="match status" value="1"/>
</dbReference>
<evidence type="ECO:0000256" key="2">
    <source>
        <dbReference type="ARBA" id="ARBA00008170"/>
    </source>
</evidence>
<evidence type="ECO:0000256" key="4">
    <source>
        <dbReference type="ARBA" id="ARBA00022692"/>
    </source>
</evidence>
<evidence type="ECO:0000256" key="8">
    <source>
        <dbReference type="SAM" id="MobiDB-lite"/>
    </source>
</evidence>
<evidence type="ECO:0000256" key="1">
    <source>
        <dbReference type="ARBA" id="ARBA00004127"/>
    </source>
</evidence>
<dbReference type="PANTHER" id="PTHR31503:SF20">
    <property type="entry name" value="CA(2+)_H(+) EXCHANGER, PUTATIVE (EUROFUNG)-RELATED"/>
    <property type="match status" value="1"/>
</dbReference>